<proteinExistence type="predicted"/>
<keyword evidence="2" id="KW-1185">Reference proteome</keyword>
<dbReference type="AlphaFoldDB" id="A0A4U7N5Q3"/>
<comment type="caution">
    <text evidence="1">The sequence shown here is derived from an EMBL/GenBank/DDBJ whole genome shotgun (WGS) entry which is preliminary data.</text>
</comment>
<organism evidence="1 2">
    <name type="scientific">Shimia litoralis</name>
    <dbReference type="NCBI Taxonomy" id="420403"/>
    <lineage>
        <taxon>Bacteria</taxon>
        <taxon>Pseudomonadati</taxon>
        <taxon>Pseudomonadota</taxon>
        <taxon>Alphaproteobacteria</taxon>
        <taxon>Rhodobacterales</taxon>
        <taxon>Roseobacteraceae</taxon>
    </lineage>
</organism>
<evidence type="ECO:0000313" key="1">
    <source>
        <dbReference type="EMBL" id="TKZ21172.1"/>
    </source>
</evidence>
<evidence type="ECO:0000313" key="2">
    <source>
        <dbReference type="Proteomes" id="UP000306575"/>
    </source>
</evidence>
<protein>
    <submittedName>
        <fullName evidence="1">Uncharacterized protein</fullName>
    </submittedName>
</protein>
<gene>
    <name evidence="1" type="ORF">FAP39_07020</name>
</gene>
<dbReference type="RefSeq" id="WP_138015691.1">
    <property type="nucleotide sequence ID" value="NZ_SULI01000006.1"/>
</dbReference>
<dbReference type="Proteomes" id="UP000306575">
    <property type="component" value="Unassembled WGS sequence"/>
</dbReference>
<dbReference type="EMBL" id="SULI01000006">
    <property type="protein sequence ID" value="TKZ21172.1"/>
    <property type="molecule type" value="Genomic_DNA"/>
</dbReference>
<sequence>MRDSSNVGSQNWTLSDATIHVSQVLAPDGSGSVVVPEVNVGNYKGVRDANYPFKDGIKYMFKIVVRPVGYAVMQFTLIGGVGRLAVDVITGSFEHYSNSGIGDPQVTALPNGFYEVSFSVLSTSGNTTPYMGCAPALGDPAGMVASDGVSGMQMAMPRVYRCDLAGMQTCPNGSDYVATSGSSVFHVGRSYSGQGQCMGLQVYGASTNRLLSSGDVANGSYWGISGASLAASEVEGPTGDTPVIMSATGVSGSPKYVTQTPASSINAAKSISFLVKRGTHHIVQILETSTALMYANFDLLNGVVGAVGTGSIAQIVAVGDGWYWCHVSADIPSANAVRLYMVDTIDAGFAAASVTTGTISIAAAQLEAGLTPTPYIPTKDVAVSRGKDLISLNADEFEYHPAEGTLVAEFQAGTDDTSASQNYIVSLNDMTGDHRMAAYRDGASGYLYLRSAGVDQGQVQGSATLNTG</sequence>
<name>A0A4U7N5Q3_9RHOB</name>
<reference evidence="1 2" key="1">
    <citation type="submission" date="2019-04" db="EMBL/GenBank/DDBJ databases">
        <title>Genome sequence of Pelagicola litoralis CL-ES2.</title>
        <authorList>
            <person name="Cao J."/>
        </authorList>
    </citation>
    <scope>NUCLEOTIDE SEQUENCE [LARGE SCALE GENOMIC DNA]</scope>
    <source>
        <strain evidence="1 2">CL-ES2</strain>
    </source>
</reference>
<accession>A0A4U7N5Q3</accession>